<evidence type="ECO:0000256" key="1">
    <source>
        <dbReference type="SAM" id="Phobius"/>
    </source>
</evidence>
<reference evidence="2" key="1">
    <citation type="journal article" date="2014" name="Front. Microbiol.">
        <title>High frequency of phylogenetically diverse reductive dehalogenase-homologous genes in deep subseafloor sedimentary metagenomes.</title>
        <authorList>
            <person name="Kawai M."/>
            <person name="Futagami T."/>
            <person name="Toyoda A."/>
            <person name="Takaki Y."/>
            <person name="Nishi S."/>
            <person name="Hori S."/>
            <person name="Arai W."/>
            <person name="Tsubouchi T."/>
            <person name="Morono Y."/>
            <person name="Uchiyama I."/>
            <person name="Ito T."/>
            <person name="Fujiyama A."/>
            <person name="Inagaki F."/>
            <person name="Takami H."/>
        </authorList>
    </citation>
    <scope>NUCLEOTIDE SEQUENCE</scope>
    <source>
        <strain evidence="2">Expedition CK06-06</strain>
    </source>
</reference>
<dbReference type="InterPro" id="IPR040442">
    <property type="entry name" value="Pyrv_kinase-like_dom_sf"/>
</dbReference>
<dbReference type="AlphaFoldDB" id="X1P9X7"/>
<gene>
    <name evidence="2" type="ORF">S06H3_44404</name>
</gene>
<keyword evidence="1" id="KW-0472">Membrane</keyword>
<feature type="transmembrane region" description="Helical" evidence="1">
    <location>
        <begin position="112"/>
        <end position="131"/>
    </location>
</feature>
<sequence length="194" mass="21953">RASYHRGLEHVCDSDEFLRRLEYALKARSDESFMIIARIDAGNAVNGSWKEAARRARAVRALGVEAVIPMARTKESLEAFRHEFPDNDMVLLTGTYFNGLHPDEIRKYGFQIIMYPLCTIIASVAGVIELWRGVQKTGIAKMDPDRAREAREEIEAAIGLPEFWEIEKETVEAAHKDYTGCAPAGYEGYNQKRT</sequence>
<dbReference type="EMBL" id="BARV01027611">
    <property type="protein sequence ID" value="GAI39271.1"/>
    <property type="molecule type" value="Genomic_DNA"/>
</dbReference>
<evidence type="ECO:0000313" key="2">
    <source>
        <dbReference type="EMBL" id="GAI39271.1"/>
    </source>
</evidence>
<accession>X1P9X7</accession>
<dbReference type="PANTHER" id="PTHR42905:SF5">
    <property type="entry name" value="CARBOXYVINYL-CARBOXYPHOSPHONATE PHOSPHORYLMUTASE, CHLOROPLASTIC"/>
    <property type="match status" value="1"/>
</dbReference>
<comment type="caution">
    <text evidence="2">The sequence shown here is derived from an EMBL/GenBank/DDBJ whole genome shotgun (WGS) entry which is preliminary data.</text>
</comment>
<feature type="non-terminal residue" evidence="2">
    <location>
        <position position="1"/>
    </location>
</feature>
<protein>
    <submittedName>
        <fullName evidence="2">Uncharacterized protein</fullName>
    </submittedName>
</protein>
<proteinExistence type="predicted"/>
<dbReference type="PANTHER" id="PTHR42905">
    <property type="entry name" value="PHOSPHOENOLPYRUVATE CARBOXYLASE"/>
    <property type="match status" value="1"/>
</dbReference>
<organism evidence="2">
    <name type="scientific">marine sediment metagenome</name>
    <dbReference type="NCBI Taxonomy" id="412755"/>
    <lineage>
        <taxon>unclassified sequences</taxon>
        <taxon>metagenomes</taxon>
        <taxon>ecological metagenomes</taxon>
    </lineage>
</organism>
<keyword evidence="1" id="KW-0812">Transmembrane</keyword>
<name>X1P9X7_9ZZZZ</name>
<dbReference type="Gene3D" id="3.20.20.60">
    <property type="entry name" value="Phosphoenolpyruvate-binding domains"/>
    <property type="match status" value="1"/>
</dbReference>
<keyword evidence="1" id="KW-1133">Transmembrane helix</keyword>
<dbReference type="SUPFAM" id="SSF51621">
    <property type="entry name" value="Phosphoenolpyruvate/pyruvate domain"/>
    <property type="match status" value="1"/>
</dbReference>
<dbReference type="GO" id="GO:0003824">
    <property type="term" value="F:catalytic activity"/>
    <property type="evidence" value="ECO:0007669"/>
    <property type="project" value="InterPro"/>
</dbReference>
<dbReference type="InterPro" id="IPR015813">
    <property type="entry name" value="Pyrv/PenolPyrv_kinase-like_dom"/>
</dbReference>